<proteinExistence type="predicted"/>
<reference evidence="2" key="1">
    <citation type="submission" date="2018-06" db="EMBL/GenBank/DDBJ databases">
        <authorList>
            <person name="Zhirakovskaya E."/>
        </authorList>
    </citation>
    <scope>NUCLEOTIDE SEQUENCE</scope>
</reference>
<dbReference type="InterPro" id="IPR011042">
    <property type="entry name" value="6-blade_b-propeller_TolB-like"/>
</dbReference>
<dbReference type="Gene3D" id="2.120.10.30">
    <property type="entry name" value="TolB, C-terminal domain"/>
    <property type="match status" value="1"/>
</dbReference>
<dbReference type="EMBL" id="UOEI01000676">
    <property type="protein sequence ID" value="VAW09087.1"/>
    <property type="molecule type" value="Genomic_DNA"/>
</dbReference>
<feature type="domain" description="Glucose/Sorbosone dehydrogenase" evidence="1">
    <location>
        <begin position="88"/>
        <end position="310"/>
    </location>
</feature>
<dbReference type="InterPro" id="IPR011041">
    <property type="entry name" value="Quinoprot_gluc/sorb_DH_b-prop"/>
</dbReference>
<name>A0A3B0T6W5_9ZZZZ</name>
<dbReference type="PANTHER" id="PTHR19328:SF75">
    <property type="entry name" value="ALDOSE SUGAR DEHYDROGENASE YLII"/>
    <property type="match status" value="1"/>
</dbReference>
<accession>A0A3B0T6W5</accession>
<dbReference type="AlphaFoldDB" id="A0A3B0T6W5"/>
<protein>
    <recommendedName>
        <fullName evidence="1">Glucose/Sorbosone dehydrogenase domain-containing protein</fullName>
    </recommendedName>
</protein>
<feature type="non-terminal residue" evidence="2">
    <location>
        <position position="341"/>
    </location>
</feature>
<evidence type="ECO:0000259" key="1">
    <source>
        <dbReference type="Pfam" id="PF07995"/>
    </source>
</evidence>
<gene>
    <name evidence="2" type="ORF">MNBD_ACTINO01-564</name>
</gene>
<dbReference type="PANTHER" id="PTHR19328">
    <property type="entry name" value="HEDGEHOG-INTERACTING PROTEIN"/>
    <property type="match status" value="1"/>
</dbReference>
<dbReference type="PROSITE" id="PS51257">
    <property type="entry name" value="PROKAR_LIPOPROTEIN"/>
    <property type="match status" value="1"/>
</dbReference>
<evidence type="ECO:0000313" key="2">
    <source>
        <dbReference type="EMBL" id="VAW09087.1"/>
    </source>
</evidence>
<organism evidence="2">
    <name type="scientific">hydrothermal vent metagenome</name>
    <dbReference type="NCBI Taxonomy" id="652676"/>
    <lineage>
        <taxon>unclassified sequences</taxon>
        <taxon>metagenomes</taxon>
        <taxon>ecological metagenomes</taxon>
    </lineage>
</organism>
<dbReference type="InterPro" id="IPR012938">
    <property type="entry name" value="Glc/Sorbosone_DH"/>
</dbReference>
<dbReference type="Pfam" id="PF07995">
    <property type="entry name" value="GSDH"/>
    <property type="match status" value="1"/>
</dbReference>
<sequence>MSITSRTVLLGLLASLGLLGYGCTEASAPSTTAPPILSTTSTAQDSTTTPLIATTTTVAATDASTTSTVPLDELTLMLSETDSGFTSPVLLRADPSGGRDLVVEQIGRIVRADGGDHDVVLDISDDVLFDGEQGLLGLVFHPDFASNGLAYVNYVDRSRRTVIEEFSVSAGVFEQDSRRVILTIDQPAGNHNGGMIEFGPDGYLWIGMGDGGGADDRFGNGQRPDTLLGAMLRIAVGVPGSAYAIPPDNPFADGEGGRREVWAIGLRNPWRFTIDGGTVWIADVGQGDVEEIDMVDATVGGLNYGWPIMEGDGCFRDDGCDTDGLVMPVVVYAHDEGCSIT</sequence>
<dbReference type="SUPFAM" id="SSF50952">
    <property type="entry name" value="Soluble quinoprotein glucose dehydrogenase"/>
    <property type="match status" value="1"/>
</dbReference>